<evidence type="ECO:0000313" key="9">
    <source>
        <dbReference type="EMBL" id="GGG12536.1"/>
    </source>
</evidence>
<evidence type="ECO:0000256" key="2">
    <source>
        <dbReference type="ARBA" id="ARBA00006464"/>
    </source>
</evidence>
<dbReference type="Proteomes" id="UP000634043">
    <property type="component" value="Unassembled WGS sequence"/>
</dbReference>
<dbReference type="Pfam" id="PF13727">
    <property type="entry name" value="CoA_binding_3"/>
    <property type="match status" value="1"/>
</dbReference>
<dbReference type="PANTHER" id="PTHR30576">
    <property type="entry name" value="COLANIC BIOSYNTHESIS UDP-GLUCOSE LIPID CARRIER TRANSFERASE"/>
    <property type="match status" value="1"/>
</dbReference>
<name>A0ABQ1W5K6_9BACT</name>
<evidence type="ECO:0000256" key="7">
    <source>
        <dbReference type="SAM" id="Phobius"/>
    </source>
</evidence>
<keyword evidence="3" id="KW-0808">Transferase</keyword>
<dbReference type="EMBL" id="BMFP01000003">
    <property type="protein sequence ID" value="GGG12536.1"/>
    <property type="molecule type" value="Genomic_DNA"/>
</dbReference>
<protein>
    <submittedName>
        <fullName evidence="9">Undecaprenyl-phosphate glucose phosphotransferase</fullName>
    </submittedName>
</protein>
<dbReference type="Pfam" id="PF02397">
    <property type="entry name" value="Bac_transf"/>
    <property type="match status" value="1"/>
</dbReference>
<evidence type="ECO:0000256" key="5">
    <source>
        <dbReference type="ARBA" id="ARBA00022989"/>
    </source>
</evidence>
<proteinExistence type="inferred from homology"/>
<keyword evidence="10" id="KW-1185">Reference proteome</keyword>
<keyword evidence="4 7" id="KW-0812">Transmembrane</keyword>
<dbReference type="InterPro" id="IPR017473">
    <property type="entry name" value="Undecaprenyl-P_gluc_Ptfrase"/>
</dbReference>
<evidence type="ECO:0000256" key="1">
    <source>
        <dbReference type="ARBA" id="ARBA00004141"/>
    </source>
</evidence>
<evidence type="ECO:0000256" key="4">
    <source>
        <dbReference type="ARBA" id="ARBA00022692"/>
    </source>
</evidence>
<gene>
    <name evidence="9" type="ORF">GCM10011323_16210</name>
</gene>
<evidence type="ECO:0000256" key="3">
    <source>
        <dbReference type="ARBA" id="ARBA00022679"/>
    </source>
</evidence>
<comment type="caution">
    <text evidence="9">The sequence shown here is derived from an EMBL/GenBank/DDBJ whole genome shotgun (WGS) entry which is preliminary data.</text>
</comment>
<evidence type="ECO:0000313" key="10">
    <source>
        <dbReference type="Proteomes" id="UP000634043"/>
    </source>
</evidence>
<comment type="similarity">
    <text evidence="2">Belongs to the bacterial sugar transferase family.</text>
</comment>
<keyword evidence="5 7" id="KW-1133">Transmembrane helix</keyword>
<reference evidence="10" key="1">
    <citation type="journal article" date="2019" name="Int. J. Syst. Evol. Microbiol.">
        <title>The Global Catalogue of Microorganisms (GCM) 10K type strain sequencing project: providing services to taxonomists for standard genome sequencing and annotation.</title>
        <authorList>
            <consortium name="The Broad Institute Genomics Platform"/>
            <consortium name="The Broad Institute Genome Sequencing Center for Infectious Disease"/>
            <person name="Wu L."/>
            <person name="Ma J."/>
        </authorList>
    </citation>
    <scope>NUCLEOTIDE SEQUENCE [LARGE SCALE GENOMIC DNA]</scope>
    <source>
        <strain evidence="10">CGMCC 1.12749</strain>
    </source>
</reference>
<organism evidence="9 10">
    <name type="scientific">Pontibacter amylolyticus</name>
    <dbReference type="NCBI Taxonomy" id="1424080"/>
    <lineage>
        <taxon>Bacteria</taxon>
        <taxon>Pseudomonadati</taxon>
        <taxon>Bacteroidota</taxon>
        <taxon>Cytophagia</taxon>
        <taxon>Cytophagales</taxon>
        <taxon>Hymenobacteraceae</taxon>
        <taxon>Pontibacter</taxon>
    </lineage>
</organism>
<dbReference type="InterPro" id="IPR003362">
    <property type="entry name" value="Bact_transf"/>
</dbReference>
<dbReference type="InterPro" id="IPR017475">
    <property type="entry name" value="EPS_sugar_tfrase"/>
</dbReference>
<feature type="domain" description="Bacterial sugar transferase" evidence="8">
    <location>
        <begin position="223"/>
        <end position="407"/>
    </location>
</feature>
<dbReference type="PANTHER" id="PTHR30576:SF0">
    <property type="entry name" value="UNDECAPRENYL-PHOSPHATE N-ACETYLGALACTOSAMINYL 1-PHOSPHATE TRANSFERASE-RELATED"/>
    <property type="match status" value="1"/>
</dbReference>
<accession>A0ABQ1W5K6</accession>
<keyword evidence="6 7" id="KW-0472">Membrane</keyword>
<sequence length="414" mass="47717">MLNLSWFFCSNVFGVYDNILKRDALPTITANVATIGLNATIVLSIKLVLPNLEIPFLILVSFLIIFSVAAMAWRTSFLMLRKYSRKFWIKQSKMIIIGASPSGIDLYNYIVDNPQMGYDIQGIFDDEAPANAPHLNYLGAIDYSVEYCRANGIQEIYCALPPQQKTTIEWLLEQADKHMFRFRIVPDLSGPFSKNLQVQLYGYTPVLIHRQEPLDDVANEVVKRAFDILFSSLVVIFLLSWLVPLMTIIIKLDSKGPVFFKQLRSGRNNKPFYCYKFRSMAPNKDSDLMQASKNDMRITRVGKFIRRTSIDELPQFFNVLLGDMSVVGPRPHMLKHTEDYSLLINNYMVRHFLTPGITGWAQVNGHRGETKETASMINRVQADLWYLEHWSLLLDLKIVYLTLWKMINKDENAY</sequence>
<feature type="transmembrane region" description="Helical" evidence="7">
    <location>
        <begin position="54"/>
        <end position="73"/>
    </location>
</feature>
<feature type="transmembrane region" description="Helical" evidence="7">
    <location>
        <begin position="228"/>
        <end position="250"/>
    </location>
</feature>
<comment type="subcellular location">
    <subcellularLocation>
        <location evidence="1">Membrane</location>
        <topology evidence="1">Multi-pass membrane protein</topology>
    </subcellularLocation>
</comment>
<dbReference type="NCBIfam" id="TIGR03025">
    <property type="entry name" value="EPS_sugtrans"/>
    <property type="match status" value="1"/>
</dbReference>
<evidence type="ECO:0000259" key="8">
    <source>
        <dbReference type="Pfam" id="PF02397"/>
    </source>
</evidence>
<dbReference type="Gene3D" id="3.40.50.720">
    <property type="entry name" value="NAD(P)-binding Rossmann-like Domain"/>
    <property type="match status" value="1"/>
</dbReference>
<dbReference type="NCBIfam" id="TIGR03023">
    <property type="entry name" value="WcaJ_sugtrans"/>
    <property type="match status" value="1"/>
</dbReference>
<evidence type="ECO:0000256" key="6">
    <source>
        <dbReference type="ARBA" id="ARBA00023136"/>
    </source>
</evidence>